<dbReference type="Proteomes" id="UP000006431">
    <property type="component" value="Unassembled WGS sequence"/>
</dbReference>
<dbReference type="InterPro" id="IPR011257">
    <property type="entry name" value="DNA_glycosylase"/>
</dbReference>
<evidence type="ECO:0000313" key="1">
    <source>
        <dbReference type="EMBL" id="EHP31136.1"/>
    </source>
</evidence>
<accession>B6BK45</accession>
<dbReference type="eggNOG" id="COG0177">
    <property type="taxonomic scope" value="Bacteria"/>
</dbReference>
<dbReference type="GO" id="GO:0003824">
    <property type="term" value="F:catalytic activity"/>
    <property type="evidence" value="ECO:0007669"/>
    <property type="project" value="InterPro"/>
</dbReference>
<dbReference type="PATRIC" id="fig|929558.5.peg.2603"/>
<gene>
    <name evidence="1" type="ORF">SMGD1_2614</name>
</gene>
<dbReference type="RefSeq" id="WP_008337131.1">
    <property type="nucleotide sequence ID" value="NZ_AFRZ01000001.1"/>
</dbReference>
<dbReference type="NCBIfam" id="TIGR02757">
    <property type="entry name" value="TIGR02757 family protein"/>
    <property type="match status" value="1"/>
</dbReference>
<dbReference type="Pfam" id="PF09674">
    <property type="entry name" value="DUF2400"/>
    <property type="match status" value="1"/>
</dbReference>
<dbReference type="InterPro" id="IPR014127">
    <property type="entry name" value="CHP02757"/>
</dbReference>
<protein>
    <submittedName>
        <fullName evidence="1">Uncharacterized protein</fullName>
    </submittedName>
</protein>
<evidence type="ECO:0000313" key="2">
    <source>
        <dbReference type="Proteomes" id="UP000006431"/>
    </source>
</evidence>
<dbReference type="SUPFAM" id="SSF48150">
    <property type="entry name" value="DNA-glycosylase"/>
    <property type="match status" value="1"/>
</dbReference>
<reference evidence="1 2" key="1">
    <citation type="journal article" date="2012" name="Proc. Natl. Acad. Sci. U.S.A.">
        <title>Genome and physiology of a model Epsilonproteobacterium responsible for sulfide detoxification in marine oxygen depletion zones.</title>
        <authorList>
            <person name="Grote J."/>
            <person name="Schott T."/>
            <person name="Bruckner C.G."/>
            <person name="Glockner F.O."/>
            <person name="Jost G."/>
            <person name="Teeling H."/>
            <person name="Labrenz M."/>
            <person name="Jurgens K."/>
        </authorList>
    </citation>
    <scope>NUCLEOTIDE SEQUENCE [LARGE SCALE GENOMIC DNA]</scope>
    <source>
        <strain evidence="1 2">GD1</strain>
    </source>
</reference>
<proteinExistence type="predicted"/>
<comment type="caution">
    <text evidence="1">The sequence shown here is derived from an EMBL/GenBank/DDBJ whole genome shotgun (WGS) entry which is preliminary data.</text>
</comment>
<sequence>MKGKNSIIYIKKRLDEEAKKRNNADEVSVDKLDPILVAHRYRDPTISLICALFAYGNVKQIVKFLDSLDFSLLTKSDDEIKEALKNHYYRFQKSEDVIALFIALKRLNETTTLEEVFVDAYNTSSNVIDGINALIEMLISLYPHNTQGYNFLTSKITTKTKGAGALKRWMMFLRWMVREDNIDMGLWSGVSKKDLIMPLDTHTFNVSKKLGLLQRKTYDLQAAIELTETLRSFDKDDPLKYDFALYRIGQEKIL</sequence>
<dbReference type="EMBL" id="AFRZ01000001">
    <property type="protein sequence ID" value="EHP31136.1"/>
    <property type="molecule type" value="Genomic_DNA"/>
</dbReference>
<keyword evidence="2" id="KW-1185">Reference proteome</keyword>
<organism evidence="1 2">
    <name type="scientific">Sulfurimonas gotlandica (strain DSM 19862 / JCM 16533 / GD1)</name>
    <dbReference type="NCBI Taxonomy" id="929558"/>
    <lineage>
        <taxon>Bacteria</taxon>
        <taxon>Pseudomonadati</taxon>
        <taxon>Campylobacterota</taxon>
        <taxon>Epsilonproteobacteria</taxon>
        <taxon>Campylobacterales</taxon>
        <taxon>Sulfurimonadaceae</taxon>
        <taxon>Sulfurimonas</taxon>
    </lineage>
</organism>
<name>B6BK45_SULGG</name>
<dbReference type="GO" id="GO:0006281">
    <property type="term" value="P:DNA repair"/>
    <property type="evidence" value="ECO:0007669"/>
    <property type="project" value="InterPro"/>
</dbReference>
<dbReference type="STRING" id="929558.SMGD1_2614"/>
<dbReference type="AlphaFoldDB" id="B6BK45"/>
<accession>H1FSL8</accession>
<dbReference type="HOGENOM" id="CLU_064298_0_0_7"/>
<dbReference type="OrthoDB" id="9773332at2"/>